<sequence>MLNVFYTEILKLRRTKMFWLVIIGALMPALISAFAAWGNMSWTDLYKNNLLFLNVMVSPLLLSLLSGYVVAREYSDSTINQLFVYPYRRMSILLGKTFVVALLSLAVIVLNYSAIWMVGSLMSDQPIPNDLIGKYTEAFIWMAALQMLLTPLMMATGIVGKSYIPSVVLGIIAILVNMMAISGVEDHLAGRVLFVSYLPFGTMIIQLLDITKPGVEDHIHALIPHAAMFLLLFVFNAFYYTKSEVHSGS</sequence>
<dbReference type="RefSeq" id="WP_169281829.1">
    <property type="nucleotide sequence ID" value="NZ_CP051680.1"/>
</dbReference>
<keyword evidence="1" id="KW-0812">Transmembrane</keyword>
<feature type="transmembrane region" description="Helical" evidence="1">
    <location>
        <begin position="138"/>
        <end position="156"/>
    </location>
</feature>
<dbReference type="Pfam" id="PF12730">
    <property type="entry name" value="ABC2_membrane_4"/>
    <property type="match status" value="1"/>
</dbReference>
<feature type="transmembrane region" description="Helical" evidence="1">
    <location>
        <begin position="163"/>
        <end position="182"/>
    </location>
</feature>
<accession>A0A7Z2VM40</accession>
<dbReference type="Proteomes" id="UP000502248">
    <property type="component" value="Chromosome"/>
</dbReference>
<reference evidence="2 3" key="1">
    <citation type="submission" date="2020-04" db="EMBL/GenBank/DDBJ databases">
        <title>Genome sequencing of novel species.</title>
        <authorList>
            <person name="Heo J."/>
            <person name="Kim S.-J."/>
            <person name="Kim J.-S."/>
            <person name="Hong S.-B."/>
            <person name="Kwon S.-W."/>
        </authorList>
    </citation>
    <scope>NUCLEOTIDE SEQUENCE [LARGE SCALE GENOMIC DNA]</scope>
    <source>
        <strain evidence="2 3">MFER-1</strain>
    </source>
</reference>
<dbReference type="AlphaFoldDB" id="A0A7Z2VM40"/>
<keyword evidence="3" id="KW-1185">Reference proteome</keyword>
<organism evidence="2 3">
    <name type="scientific">Cohnella herbarum</name>
    <dbReference type="NCBI Taxonomy" id="2728023"/>
    <lineage>
        <taxon>Bacteria</taxon>
        <taxon>Bacillati</taxon>
        <taxon>Bacillota</taxon>
        <taxon>Bacilli</taxon>
        <taxon>Bacillales</taxon>
        <taxon>Paenibacillaceae</taxon>
        <taxon>Cohnella</taxon>
    </lineage>
</organism>
<dbReference type="EMBL" id="CP051680">
    <property type="protein sequence ID" value="QJD85569.1"/>
    <property type="molecule type" value="Genomic_DNA"/>
</dbReference>
<feature type="transmembrane region" description="Helical" evidence="1">
    <location>
        <begin position="92"/>
        <end position="118"/>
    </location>
</feature>
<keyword evidence="1" id="KW-0472">Membrane</keyword>
<evidence type="ECO:0000313" key="2">
    <source>
        <dbReference type="EMBL" id="QJD85569.1"/>
    </source>
</evidence>
<dbReference type="KEGG" id="cheb:HH215_21885"/>
<keyword evidence="1" id="KW-1133">Transmembrane helix</keyword>
<feature type="transmembrane region" description="Helical" evidence="1">
    <location>
        <begin position="50"/>
        <end position="71"/>
    </location>
</feature>
<gene>
    <name evidence="2" type="ORF">HH215_21885</name>
</gene>
<evidence type="ECO:0000256" key="1">
    <source>
        <dbReference type="SAM" id="Phobius"/>
    </source>
</evidence>
<name>A0A7Z2VM40_9BACL</name>
<feature type="transmembrane region" description="Helical" evidence="1">
    <location>
        <begin position="18"/>
        <end position="38"/>
    </location>
</feature>
<evidence type="ECO:0000313" key="3">
    <source>
        <dbReference type="Proteomes" id="UP000502248"/>
    </source>
</evidence>
<proteinExistence type="predicted"/>
<feature type="transmembrane region" description="Helical" evidence="1">
    <location>
        <begin position="220"/>
        <end position="240"/>
    </location>
</feature>
<protein>
    <submittedName>
        <fullName evidence="2">ABC transporter permease subunit</fullName>
    </submittedName>
</protein>